<dbReference type="Gene3D" id="3.30.470.20">
    <property type="entry name" value="ATP-grasp fold, B domain"/>
    <property type="match status" value="1"/>
</dbReference>
<keyword evidence="2" id="KW-0436">Ligase</keyword>
<dbReference type="PANTHER" id="PTHR18866">
    <property type="entry name" value="CARBOXYLASE:PYRUVATE/ACETYL-COA/PROPIONYL-COA CARBOXYLASE"/>
    <property type="match status" value="1"/>
</dbReference>
<dbReference type="InterPro" id="IPR001882">
    <property type="entry name" value="Biotin_BS"/>
</dbReference>
<dbReference type="InterPro" id="IPR011761">
    <property type="entry name" value="ATP-grasp"/>
</dbReference>
<dbReference type="InterPro" id="IPR011054">
    <property type="entry name" value="Rudment_hybrid_motif"/>
</dbReference>
<dbReference type="Pfam" id="PF02785">
    <property type="entry name" value="Biotin_carb_C"/>
    <property type="match status" value="1"/>
</dbReference>
<dbReference type="InterPro" id="IPR011053">
    <property type="entry name" value="Single_hybrid_motif"/>
</dbReference>
<dbReference type="InterPro" id="IPR005482">
    <property type="entry name" value="Biotin_COase_C"/>
</dbReference>
<dbReference type="PROSITE" id="PS50979">
    <property type="entry name" value="BC"/>
    <property type="match status" value="1"/>
</dbReference>
<dbReference type="Gene3D" id="3.30.700.40">
    <property type="match status" value="1"/>
</dbReference>
<dbReference type="FunFam" id="3.30.1490.20:FF:000003">
    <property type="entry name" value="acetyl-CoA carboxylase isoform X1"/>
    <property type="match status" value="1"/>
</dbReference>
<proteinExistence type="predicted"/>
<evidence type="ECO:0000259" key="8">
    <source>
        <dbReference type="PROSITE" id="PS50975"/>
    </source>
</evidence>
<dbReference type="CDD" id="cd06850">
    <property type="entry name" value="biotinyl_domain"/>
    <property type="match status" value="1"/>
</dbReference>
<dbReference type="STRING" id="1348612.A0A397HHJ6"/>
<dbReference type="Gene3D" id="3.30.1490.20">
    <property type="entry name" value="ATP-grasp fold, A domain"/>
    <property type="match status" value="1"/>
</dbReference>
<dbReference type="GO" id="GO:0005524">
    <property type="term" value="F:ATP binding"/>
    <property type="evidence" value="ECO:0007669"/>
    <property type="project" value="UniProtKB-UniRule"/>
</dbReference>
<evidence type="ECO:0000259" key="9">
    <source>
        <dbReference type="PROSITE" id="PS50979"/>
    </source>
</evidence>
<dbReference type="FunFam" id="3.30.470.20:FF:000028">
    <property type="entry name" value="Methylcrotonoyl-CoA carboxylase subunit alpha, mitochondrial"/>
    <property type="match status" value="1"/>
</dbReference>
<dbReference type="SMART" id="SM00878">
    <property type="entry name" value="Biotin_carb_C"/>
    <property type="match status" value="1"/>
</dbReference>
<dbReference type="Pfam" id="PF00364">
    <property type="entry name" value="Biotin_lipoyl"/>
    <property type="match status" value="1"/>
</dbReference>
<dbReference type="InterPro" id="IPR000089">
    <property type="entry name" value="Biotin_lipoyl"/>
</dbReference>
<dbReference type="Gene3D" id="3.40.50.20">
    <property type="match status" value="1"/>
</dbReference>
<organism evidence="10 11">
    <name type="scientific">Diversispora epigaea</name>
    <dbReference type="NCBI Taxonomy" id="1348612"/>
    <lineage>
        <taxon>Eukaryota</taxon>
        <taxon>Fungi</taxon>
        <taxon>Fungi incertae sedis</taxon>
        <taxon>Mucoromycota</taxon>
        <taxon>Glomeromycotina</taxon>
        <taxon>Glomeromycetes</taxon>
        <taxon>Diversisporales</taxon>
        <taxon>Diversisporaceae</taxon>
        <taxon>Diversispora</taxon>
    </lineage>
</organism>
<dbReference type="Pfam" id="PF00289">
    <property type="entry name" value="Biotin_carb_N"/>
    <property type="match status" value="1"/>
</dbReference>
<dbReference type="SUPFAM" id="SSF52440">
    <property type="entry name" value="PreATP-grasp domain"/>
    <property type="match status" value="1"/>
</dbReference>
<dbReference type="InterPro" id="IPR016185">
    <property type="entry name" value="PreATP-grasp_dom_sf"/>
</dbReference>
<dbReference type="PANTHER" id="PTHR18866:SF33">
    <property type="entry name" value="METHYLCROTONOYL-COA CARBOXYLASE SUBUNIT ALPHA, MITOCHONDRIAL-RELATED"/>
    <property type="match status" value="1"/>
</dbReference>
<evidence type="ECO:0000256" key="6">
    <source>
        <dbReference type="PROSITE-ProRule" id="PRU00409"/>
    </source>
</evidence>
<evidence type="ECO:0000256" key="5">
    <source>
        <dbReference type="ARBA" id="ARBA00023267"/>
    </source>
</evidence>
<gene>
    <name evidence="10" type="ORF">Glove_340g48</name>
</gene>
<dbReference type="SUPFAM" id="SSF51246">
    <property type="entry name" value="Rudiment single hybrid motif"/>
    <property type="match status" value="1"/>
</dbReference>
<evidence type="ECO:0000259" key="7">
    <source>
        <dbReference type="PROSITE" id="PS50968"/>
    </source>
</evidence>
<dbReference type="GO" id="GO:0005739">
    <property type="term" value="C:mitochondrion"/>
    <property type="evidence" value="ECO:0007669"/>
    <property type="project" value="TreeGrafter"/>
</dbReference>
<dbReference type="AlphaFoldDB" id="A0A397HHJ6"/>
<dbReference type="GO" id="GO:0004485">
    <property type="term" value="F:methylcrotonoyl-CoA carboxylase activity"/>
    <property type="evidence" value="ECO:0007669"/>
    <property type="project" value="TreeGrafter"/>
</dbReference>
<dbReference type="InterPro" id="IPR011764">
    <property type="entry name" value="Biotin_carboxylation_dom"/>
</dbReference>
<dbReference type="PROSITE" id="PS00188">
    <property type="entry name" value="BIOTIN"/>
    <property type="match status" value="1"/>
</dbReference>
<feature type="domain" description="Biotin carboxylation" evidence="9">
    <location>
        <begin position="86"/>
        <end position="530"/>
    </location>
</feature>
<keyword evidence="5" id="KW-0092">Biotin</keyword>
<dbReference type="InterPro" id="IPR005481">
    <property type="entry name" value="BC-like_N"/>
</dbReference>
<sequence>MFITDYNFTSRAFLPPFIILCVMNSGSNTTFEETHLISYLFINSRYFKFQNIFSLIQSQNSSLSCSARFARFTRSATNFSQMRKPFFDKILIANRGEIACRVMRTANKLGIKTVAVYSEVDKNSLHVKMSDEAYLIGPAESYLNIEKIISVAKKSGAQAIHPGYGFLSENAKFAERLAEEKIIFIGPPSSAIISMGSKSESKDIMMAANVPVIPGYHGTNQDPTFLKAKALEIGYPVLIKAIKGGGGKGMRIVNDPSEFEIQLESSKREAIKSFGDDQVLIEKYLLTPRHVEVQIFADTLGNIVHLFERDCSTQRRHQKVLEEAPAPGITDEIRYELGTKAVAAAKAVNYVGAGTVEFIMDNKTKTFYFMEMNTRLQVEHPVTEMVTSTDLVHWQLEIASGNRLPARQEDLSLNGHSFEARIYAENPANNFLPDTGPLLYLRTPQLSPNIRLETGFEQGDEINIYYDPLIAKLVVKGENRTEALKILKKALGEYEVVGLNTNIEFLKSVVSHPVFIKGEIETGFIDDHKEELFASKPEIPPQVLVQAALSIILNEYNEPFKSNSEDPYSPWTKIPYFRLNTSHSRILAFRDQNDNDIEVNIEFLPENLYNITVKNRDAVDESLVQFENVDCEWIDSQQQIITSIEDKRYKSRIIFEKNKNVVIFYEGGKVVLNIPEPTYLNIGVSDVAHSVKTPMPCRISQILIKPGQVVEKGTPLIVLEAMKMEHIIRSPYTGKIDKVLYNVGDMVGENMNLVEFEDDN</sequence>
<evidence type="ECO:0000256" key="2">
    <source>
        <dbReference type="ARBA" id="ARBA00022598"/>
    </source>
</evidence>
<name>A0A397HHJ6_9GLOM</name>
<dbReference type="InterPro" id="IPR050856">
    <property type="entry name" value="Biotin_carboxylase_complex"/>
</dbReference>
<protein>
    <recommendedName>
        <fullName evidence="12">Methylcrotonoyl-CoA carboxylase subunit alpha, mitochondrial</fullName>
    </recommendedName>
</protein>
<evidence type="ECO:0008006" key="12">
    <source>
        <dbReference type="Google" id="ProtNLM"/>
    </source>
</evidence>
<dbReference type="Proteomes" id="UP000266861">
    <property type="component" value="Unassembled WGS sequence"/>
</dbReference>
<dbReference type="PROSITE" id="PS00867">
    <property type="entry name" value="CPSASE_2"/>
    <property type="match status" value="1"/>
</dbReference>
<keyword evidence="11" id="KW-1185">Reference proteome</keyword>
<dbReference type="Gene3D" id="2.40.50.100">
    <property type="match status" value="1"/>
</dbReference>
<dbReference type="SUPFAM" id="SSF51230">
    <property type="entry name" value="Single hybrid motif"/>
    <property type="match status" value="1"/>
</dbReference>
<dbReference type="GO" id="GO:0046872">
    <property type="term" value="F:metal ion binding"/>
    <property type="evidence" value="ECO:0007669"/>
    <property type="project" value="InterPro"/>
</dbReference>
<evidence type="ECO:0000256" key="3">
    <source>
        <dbReference type="ARBA" id="ARBA00022741"/>
    </source>
</evidence>
<dbReference type="FunFam" id="3.40.50.20:FF:000010">
    <property type="entry name" value="Propionyl-CoA carboxylase subunit alpha"/>
    <property type="match status" value="1"/>
</dbReference>
<reference evidence="10 11" key="1">
    <citation type="submission" date="2018-08" db="EMBL/GenBank/DDBJ databases">
        <title>Genome and evolution of the arbuscular mycorrhizal fungus Diversispora epigaea (formerly Glomus versiforme) and its bacterial endosymbionts.</title>
        <authorList>
            <person name="Sun X."/>
            <person name="Fei Z."/>
            <person name="Harrison M."/>
        </authorList>
    </citation>
    <scope>NUCLEOTIDE SEQUENCE [LARGE SCALE GENOMIC DNA]</scope>
    <source>
        <strain evidence="10 11">IT104</strain>
    </source>
</reference>
<dbReference type="PROSITE" id="PS50975">
    <property type="entry name" value="ATP_GRASP"/>
    <property type="match status" value="1"/>
</dbReference>
<dbReference type="PROSITE" id="PS50968">
    <property type="entry name" value="BIOTINYL_LIPOYL"/>
    <property type="match status" value="1"/>
</dbReference>
<dbReference type="OrthoDB" id="196847at2759"/>
<accession>A0A397HHJ6</accession>
<dbReference type="Pfam" id="PF02786">
    <property type="entry name" value="CPSase_L_D2"/>
    <property type="match status" value="1"/>
</dbReference>
<evidence type="ECO:0000256" key="1">
    <source>
        <dbReference type="ARBA" id="ARBA00001953"/>
    </source>
</evidence>
<dbReference type="InterPro" id="IPR013815">
    <property type="entry name" value="ATP_grasp_subdomain_1"/>
</dbReference>
<evidence type="ECO:0000256" key="4">
    <source>
        <dbReference type="ARBA" id="ARBA00022840"/>
    </source>
</evidence>
<feature type="domain" description="ATP-grasp" evidence="8">
    <location>
        <begin position="202"/>
        <end position="400"/>
    </location>
</feature>
<comment type="cofactor">
    <cofactor evidence="1">
        <name>biotin</name>
        <dbReference type="ChEBI" id="CHEBI:57586"/>
    </cofactor>
</comment>
<feature type="domain" description="Lipoyl-binding" evidence="7">
    <location>
        <begin position="679"/>
        <end position="757"/>
    </location>
</feature>
<dbReference type="SUPFAM" id="SSF56059">
    <property type="entry name" value="Glutathione synthetase ATP-binding domain-like"/>
    <property type="match status" value="1"/>
</dbReference>
<evidence type="ECO:0000313" key="10">
    <source>
        <dbReference type="EMBL" id="RHZ62399.1"/>
    </source>
</evidence>
<dbReference type="InterPro" id="IPR005479">
    <property type="entry name" value="CPAse_ATP-bd"/>
</dbReference>
<keyword evidence="4 6" id="KW-0067">ATP-binding</keyword>
<comment type="caution">
    <text evidence="10">The sequence shown here is derived from an EMBL/GenBank/DDBJ whole genome shotgun (WGS) entry which is preliminary data.</text>
</comment>
<keyword evidence="3 6" id="KW-0547">Nucleotide-binding</keyword>
<evidence type="ECO:0000313" key="11">
    <source>
        <dbReference type="Proteomes" id="UP000266861"/>
    </source>
</evidence>
<dbReference type="EMBL" id="PQFF01000310">
    <property type="protein sequence ID" value="RHZ62399.1"/>
    <property type="molecule type" value="Genomic_DNA"/>
</dbReference>